<evidence type="ECO:0000313" key="2">
    <source>
        <dbReference type="Proteomes" id="UP001163707"/>
    </source>
</evidence>
<protein>
    <submittedName>
        <fullName evidence="1">EndoU domain-containing protein</fullName>
    </submittedName>
</protein>
<accession>A0AAE9PFY9</accession>
<dbReference type="RefSeq" id="WP_230459591.1">
    <property type="nucleotide sequence ID" value="NZ_CP018933.1"/>
</dbReference>
<gene>
    <name evidence="1" type="ORF">OK229_06610</name>
</gene>
<dbReference type="EMBL" id="CP109872">
    <property type="protein sequence ID" value="UYW71788.1"/>
    <property type="molecule type" value="Genomic_DNA"/>
</dbReference>
<organism evidence="1 2">
    <name type="scientific">Bacillus cereus</name>
    <dbReference type="NCBI Taxonomy" id="1396"/>
    <lineage>
        <taxon>Bacteria</taxon>
        <taxon>Bacillati</taxon>
        <taxon>Bacillota</taxon>
        <taxon>Bacilli</taxon>
        <taxon>Bacillales</taxon>
        <taxon>Bacillaceae</taxon>
        <taxon>Bacillus</taxon>
        <taxon>Bacillus cereus group</taxon>
    </lineage>
</organism>
<dbReference type="AlphaFoldDB" id="A0AAE9PFY9"/>
<reference evidence="1" key="1">
    <citation type="submission" date="2023-02" db="EMBL/GenBank/DDBJ databases">
        <title>Complete Genome Sequence of Bacillus cereus sensu lato isolate BC38B from pepper closely related to the Bacillus anthracis clade.</title>
        <authorList>
            <person name="Abdelli M."/>
            <person name="Cerar Kisek T."/>
            <person name="Falaise C."/>
            <person name="Cumont A."/>
            <person name="Giraud M."/>
            <person name="Chatoux J."/>
            <person name="Rogee S."/>
            <person name="Dadvisard M."/>
            <person name="Larigauderie G."/>
            <person name="Raynaud F."/>
            <person name="Godic Torkar K."/>
            <person name="Ramisse V."/>
        </authorList>
    </citation>
    <scope>NUCLEOTIDE SEQUENCE</scope>
    <source>
        <strain evidence="1">BC38B</strain>
    </source>
</reference>
<sequence length="45" mass="5185">MKEAYTNRVQIAPNKYVGQTSSGFKVEMIIENGEITTAYPKYTRR</sequence>
<evidence type="ECO:0000313" key="1">
    <source>
        <dbReference type="EMBL" id="UYW71788.1"/>
    </source>
</evidence>
<proteinExistence type="predicted"/>
<dbReference type="Proteomes" id="UP001163707">
    <property type="component" value="Chromosome"/>
</dbReference>
<name>A0AAE9PFY9_BACCE</name>
<dbReference type="GO" id="GO:0004519">
    <property type="term" value="F:endonuclease activity"/>
    <property type="evidence" value="ECO:0007669"/>
    <property type="project" value="InterPro"/>
</dbReference>